<evidence type="ECO:0000313" key="3">
    <source>
        <dbReference type="Proteomes" id="UP001597097"/>
    </source>
</evidence>
<dbReference type="Pfam" id="PF21806">
    <property type="entry name" value="DUF6879"/>
    <property type="match status" value="1"/>
</dbReference>
<proteinExistence type="predicted"/>
<accession>A0ABW4GY03</accession>
<gene>
    <name evidence="2" type="ORF">ACFSJ0_62635</name>
</gene>
<dbReference type="Proteomes" id="UP001597097">
    <property type="component" value="Unassembled WGS sequence"/>
</dbReference>
<protein>
    <submittedName>
        <fullName evidence="2">DUF6879 family protein</fullName>
    </submittedName>
</protein>
<dbReference type="RefSeq" id="WP_219539118.1">
    <property type="nucleotide sequence ID" value="NZ_JAHKRM010000054.1"/>
</dbReference>
<name>A0ABW4GY03_9ACTN</name>
<sequence length="182" mass="20794">MTAEDLDTCYDRFQVSAFRLETQQQYIVPEEDADLELWLKGRPLPDRSVRTDPWLRRIAVTTAAGKHWSRVHIVDLPLVDYLRFEVAGYLENAAAGEEIRIALRNENPSLLDLREDFWLFDGGTPGAYGLALHYDADGRHLGNKLVTDPERLAAYQRVRDIAWEASMPLNDFTARGAGYWQG</sequence>
<evidence type="ECO:0000259" key="1">
    <source>
        <dbReference type="Pfam" id="PF21806"/>
    </source>
</evidence>
<keyword evidence="3" id="KW-1185">Reference proteome</keyword>
<evidence type="ECO:0000313" key="2">
    <source>
        <dbReference type="EMBL" id="MFD1547731.1"/>
    </source>
</evidence>
<organism evidence="2 3">
    <name type="scientific">Nonomuraea guangzhouensis</name>
    <dbReference type="NCBI Taxonomy" id="1291555"/>
    <lineage>
        <taxon>Bacteria</taxon>
        <taxon>Bacillati</taxon>
        <taxon>Actinomycetota</taxon>
        <taxon>Actinomycetes</taxon>
        <taxon>Streptosporangiales</taxon>
        <taxon>Streptosporangiaceae</taxon>
        <taxon>Nonomuraea</taxon>
    </lineage>
</organism>
<dbReference type="InterPro" id="IPR049244">
    <property type="entry name" value="DUF6879"/>
</dbReference>
<reference evidence="3" key="1">
    <citation type="journal article" date="2019" name="Int. J. Syst. Evol. Microbiol.">
        <title>The Global Catalogue of Microorganisms (GCM) 10K type strain sequencing project: providing services to taxonomists for standard genome sequencing and annotation.</title>
        <authorList>
            <consortium name="The Broad Institute Genomics Platform"/>
            <consortium name="The Broad Institute Genome Sequencing Center for Infectious Disease"/>
            <person name="Wu L."/>
            <person name="Ma J."/>
        </authorList>
    </citation>
    <scope>NUCLEOTIDE SEQUENCE [LARGE SCALE GENOMIC DNA]</scope>
    <source>
        <strain evidence="3">CGMCC 1.15399</strain>
    </source>
</reference>
<comment type="caution">
    <text evidence="2">The sequence shown here is derived from an EMBL/GenBank/DDBJ whole genome shotgun (WGS) entry which is preliminary data.</text>
</comment>
<feature type="domain" description="DUF6879" evidence="1">
    <location>
        <begin position="5"/>
        <end position="173"/>
    </location>
</feature>
<dbReference type="EMBL" id="JBHUCM010000082">
    <property type="protein sequence ID" value="MFD1547731.1"/>
    <property type="molecule type" value="Genomic_DNA"/>
</dbReference>